<keyword evidence="4" id="KW-1185">Reference proteome</keyword>
<evidence type="ECO:0000256" key="1">
    <source>
        <dbReference type="SAM" id="MobiDB-lite"/>
    </source>
</evidence>
<dbReference type="Proteomes" id="UP000001441">
    <property type="component" value="Plasmid pALVIN01"/>
</dbReference>
<reference evidence="3 4" key="1">
    <citation type="journal article" date="2011" name="Stand. Genomic Sci.">
        <title>Complete genome sequence of Allochromatium vinosum DSM 180(T).</title>
        <authorList>
            <person name="Weissgerber T."/>
            <person name="Zigann R."/>
            <person name="Bruce D."/>
            <person name="Chang Y.J."/>
            <person name="Detter J.C."/>
            <person name="Han C."/>
            <person name="Hauser L."/>
            <person name="Jeffries C.D."/>
            <person name="Land M."/>
            <person name="Munk A.C."/>
            <person name="Tapia R."/>
            <person name="Dahl C."/>
        </authorList>
    </citation>
    <scope>NUCLEOTIDE SEQUENCE [LARGE SCALE GENOMIC DNA]</scope>
    <source>
        <strain evidence="4">ATCC 17899 / DSM 180 / NBRC 103801 / NCIMB 10441 / D</strain>
        <plasmid evidence="4">Plasmid pALVIN01</plasmid>
    </source>
</reference>
<dbReference type="AlphaFoldDB" id="D3RWD2"/>
<keyword evidence="3" id="KW-0614">Plasmid</keyword>
<feature type="compositionally biased region" description="Basic and acidic residues" evidence="1">
    <location>
        <begin position="21"/>
        <end position="30"/>
    </location>
</feature>
<dbReference type="RefSeq" id="WP_012972408.1">
    <property type="nucleotide sequence ID" value="NC_013852.1"/>
</dbReference>
<geneLocation type="plasmid" evidence="3 4">
    <name>pALVIN01</name>
</geneLocation>
<feature type="region of interest" description="Disordered" evidence="1">
    <location>
        <begin position="16"/>
        <end position="39"/>
    </location>
</feature>
<proteinExistence type="predicted"/>
<sequence>MGWRAPVEAEPLQAMTANLGRADRSEHSDPEPLTEARMGESVPPLARFRVHFMAQEPIRLPEYSGSAWRGLLGHGLRRTACVTRQPTCTGCLLIHHCVYSTLFETPDAQGTPGGAPHPFILAIDPRAPRALEPDAVFSLDLQLLGTAIQQMPYLIHAFGLAGQRGFGRSGGRFTLTAVERELTLGSEDWQTVYDATLGRYEPLETAAPVVPPVPARAQLHLLTPWRLKREGRRIGARELTALDIAHALYRRLRTLAAAHGGDPDTFDHRRLPTDPDALQLEVDWLRWHDWTRYSSRQDALMQLGGLIGEVSLTGPALAALWPALWFGQWTHVGQGTAFGLGEYRIAVADDKLVTAA</sequence>
<evidence type="ECO:0000313" key="4">
    <source>
        <dbReference type="Proteomes" id="UP000001441"/>
    </source>
</evidence>
<dbReference type="HOGENOM" id="CLU_050021_0_0_6"/>
<organism evidence="3 4">
    <name type="scientific">Allochromatium vinosum (strain ATCC 17899 / DSM 180 / NBRC 103801 / NCIMB 10441 / D)</name>
    <name type="common">Chromatium vinosum</name>
    <dbReference type="NCBI Taxonomy" id="572477"/>
    <lineage>
        <taxon>Bacteria</taxon>
        <taxon>Pseudomonadati</taxon>
        <taxon>Pseudomonadota</taxon>
        <taxon>Gammaproteobacteria</taxon>
        <taxon>Chromatiales</taxon>
        <taxon>Chromatiaceae</taxon>
        <taxon>Allochromatium</taxon>
    </lineage>
</organism>
<dbReference type="EMBL" id="CP001897">
    <property type="protein sequence ID" value="ADC64144.1"/>
    <property type="molecule type" value="Genomic_DNA"/>
</dbReference>
<evidence type="ECO:0000313" key="3">
    <source>
        <dbReference type="EMBL" id="ADC64144.1"/>
    </source>
</evidence>
<dbReference type="KEGG" id="alv:Alvin_3253"/>
<protein>
    <recommendedName>
        <fullName evidence="2">CRISPR-associated protein Cas6 C-terminal domain-containing protein</fullName>
    </recommendedName>
</protein>
<accession>D3RWD2</accession>
<feature type="domain" description="CRISPR-associated protein Cas6 C-terminal" evidence="2">
    <location>
        <begin position="219"/>
        <end position="343"/>
    </location>
</feature>
<dbReference type="Gene3D" id="3.30.70.1900">
    <property type="match status" value="1"/>
</dbReference>
<dbReference type="Pfam" id="PF10040">
    <property type="entry name" value="CRISPR_Cas6"/>
    <property type="match status" value="1"/>
</dbReference>
<name>D3RWD2_ALLVD</name>
<gene>
    <name evidence="3" type="ordered locus">Alvin_3253</name>
</gene>
<evidence type="ECO:0000259" key="2">
    <source>
        <dbReference type="Pfam" id="PF10040"/>
    </source>
</evidence>
<dbReference type="InterPro" id="IPR019267">
    <property type="entry name" value="CRISPR-assoc_Cas6_C"/>
</dbReference>